<protein>
    <submittedName>
        <fullName evidence="5">Helix-turn-helix transcriptional regulator</fullName>
    </submittedName>
</protein>
<organism evidence="5 6">
    <name type="scientific">Paenibacillus xanthanilyticus</name>
    <dbReference type="NCBI Taxonomy" id="1783531"/>
    <lineage>
        <taxon>Bacteria</taxon>
        <taxon>Bacillati</taxon>
        <taxon>Bacillota</taxon>
        <taxon>Bacilli</taxon>
        <taxon>Bacillales</taxon>
        <taxon>Paenibacillaceae</taxon>
        <taxon>Paenibacillus</taxon>
    </lineage>
</organism>
<comment type="caution">
    <text evidence="5">The sequence shown here is derived from an EMBL/GenBank/DDBJ whole genome shotgun (WGS) entry which is preliminary data.</text>
</comment>
<dbReference type="PROSITE" id="PS01124">
    <property type="entry name" value="HTH_ARAC_FAMILY_2"/>
    <property type="match status" value="1"/>
</dbReference>
<dbReference type="PROSITE" id="PS00041">
    <property type="entry name" value="HTH_ARAC_FAMILY_1"/>
    <property type="match status" value="1"/>
</dbReference>
<name>A0ABV8JWS6_9BACL</name>
<dbReference type="EMBL" id="JBHSAM010000009">
    <property type="protein sequence ID" value="MFC4098697.1"/>
    <property type="molecule type" value="Genomic_DNA"/>
</dbReference>
<dbReference type="InterPro" id="IPR003313">
    <property type="entry name" value="AraC-bd"/>
</dbReference>
<sequence length="327" mass="37254">MNESAERIVSFDMPAMPYYAECGKTVYAPGEQHPNRRNLGLFDLLIVEKGMLYIGEDERQWAVGAGQSLLLLPDRHHYAAKPCETATAFFWLHFHAAGAWRETDGFEPPPSALPEAAAASPEAAYSPSSPYTIGMLQYAALVSPKQTFLQLEKLLRLHEARRSESFWEQQTLFQQLLRMYDEALQQSSASPAQHVAERTEAYIKQHYREPITNARLGEALHFHPGYIVRCMKETYRCTPMDYLLYYRIERAKLLLLKTELPVAAVAEAVGFNQTPYFSVCFKQQTGLAPLQFRKQYSYPKRAAAGDRLFGESAGRTRAGIREEQREM</sequence>
<accession>A0ABV8JWS6</accession>
<evidence type="ECO:0000256" key="3">
    <source>
        <dbReference type="ARBA" id="ARBA00023163"/>
    </source>
</evidence>
<dbReference type="InterPro" id="IPR037923">
    <property type="entry name" value="HTH-like"/>
</dbReference>
<dbReference type="InterPro" id="IPR018060">
    <property type="entry name" value="HTH_AraC"/>
</dbReference>
<dbReference type="Pfam" id="PF12833">
    <property type="entry name" value="HTH_18"/>
    <property type="match status" value="1"/>
</dbReference>
<dbReference type="RefSeq" id="WP_377717380.1">
    <property type="nucleotide sequence ID" value="NZ_JBHSAM010000009.1"/>
</dbReference>
<dbReference type="PANTHER" id="PTHR43280">
    <property type="entry name" value="ARAC-FAMILY TRANSCRIPTIONAL REGULATOR"/>
    <property type="match status" value="1"/>
</dbReference>
<dbReference type="SUPFAM" id="SSF51215">
    <property type="entry name" value="Regulatory protein AraC"/>
    <property type="match status" value="1"/>
</dbReference>
<dbReference type="SMART" id="SM00342">
    <property type="entry name" value="HTH_ARAC"/>
    <property type="match status" value="1"/>
</dbReference>
<dbReference type="Gene3D" id="1.10.10.60">
    <property type="entry name" value="Homeodomain-like"/>
    <property type="match status" value="2"/>
</dbReference>
<dbReference type="PANTHER" id="PTHR43280:SF2">
    <property type="entry name" value="HTH-TYPE TRANSCRIPTIONAL REGULATOR EXSA"/>
    <property type="match status" value="1"/>
</dbReference>
<gene>
    <name evidence="5" type="ORF">ACFOZ8_03390</name>
</gene>
<dbReference type="InterPro" id="IPR018062">
    <property type="entry name" value="HTH_AraC-typ_CS"/>
</dbReference>
<proteinExistence type="predicted"/>
<dbReference type="Pfam" id="PF02311">
    <property type="entry name" value="AraC_binding"/>
    <property type="match status" value="1"/>
</dbReference>
<evidence type="ECO:0000256" key="1">
    <source>
        <dbReference type="ARBA" id="ARBA00023015"/>
    </source>
</evidence>
<keyword evidence="1" id="KW-0805">Transcription regulation</keyword>
<feature type="domain" description="HTH araC/xylS-type" evidence="4">
    <location>
        <begin position="197"/>
        <end position="295"/>
    </location>
</feature>
<dbReference type="SUPFAM" id="SSF46689">
    <property type="entry name" value="Homeodomain-like"/>
    <property type="match status" value="2"/>
</dbReference>
<keyword evidence="6" id="KW-1185">Reference proteome</keyword>
<evidence type="ECO:0000313" key="6">
    <source>
        <dbReference type="Proteomes" id="UP001595715"/>
    </source>
</evidence>
<evidence type="ECO:0000313" key="5">
    <source>
        <dbReference type="EMBL" id="MFC4098697.1"/>
    </source>
</evidence>
<evidence type="ECO:0000256" key="2">
    <source>
        <dbReference type="ARBA" id="ARBA00023125"/>
    </source>
</evidence>
<dbReference type="InterPro" id="IPR009057">
    <property type="entry name" value="Homeodomain-like_sf"/>
</dbReference>
<reference evidence="6" key="1">
    <citation type="journal article" date="2019" name="Int. J. Syst. Evol. Microbiol.">
        <title>The Global Catalogue of Microorganisms (GCM) 10K type strain sequencing project: providing services to taxonomists for standard genome sequencing and annotation.</title>
        <authorList>
            <consortium name="The Broad Institute Genomics Platform"/>
            <consortium name="The Broad Institute Genome Sequencing Center for Infectious Disease"/>
            <person name="Wu L."/>
            <person name="Ma J."/>
        </authorList>
    </citation>
    <scope>NUCLEOTIDE SEQUENCE [LARGE SCALE GENOMIC DNA]</scope>
    <source>
        <strain evidence="6">IBRC-M 10987</strain>
    </source>
</reference>
<evidence type="ECO:0000259" key="4">
    <source>
        <dbReference type="PROSITE" id="PS01124"/>
    </source>
</evidence>
<dbReference type="Proteomes" id="UP001595715">
    <property type="component" value="Unassembled WGS sequence"/>
</dbReference>
<keyword evidence="2" id="KW-0238">DNA-binding</keyword>
<keyword evidence="3" id="KW-0804">Transcription</keyword>